<dbReference type="Proteomes" id="UP000799118">
    <property type="component" value="Unassembled WGS sequence"/>
</dbReference>
<evidence type="ECO:0000313" key="1">
    <source>
        <dbReference type="EMBL" id="KAE9405107.1"/>
    </source>
</evidence>
<gene>
    <name evidence="1" type="ORF">BT96DRAFT_357565</name>
</gene>
<name>A0A6A4I7Q2_9AGAR</name>
<organism evidence="1 2">
    <name type="scientific">Gymnopus androsaceus JB14</name>
    <dbReference type="NCBI Taxonomy" id="1447944"/>
    <lineage>
        <taxon>Eukaryota</taxon>
        <taxon>Fungi</taxon>
        <taxon>Dikarya</taxon>
        <taxon>Basidiomycota</taxon>
        <taxon>Agaricomycotina</taxon>
        <taxon>Agaricomycetes</taxon>
        <taxon>Agaricomycetidae</taxon>
        <taxon>Agaricales</taxon>
        <taxon>Marasmiineae</taxon>
        <taxon>Omphalotaceae</taxon>
        <taxon>Gymnopus</taxon>
    </lineage>
</organism>
<protein>
    <submittedName>
        <fullName evidence="1">Uncharacterized protein</fullName>
    </submittedName>
</protein>
<sequence length="142" mass="16281">MITEACPRLTHFQCAIERSASQPAVLQTVYETIVENLPHLEHLRVVVDMGALVDHQEGSYFQHVKRSRDNIQHNHHHALEDALHLHHNQKLETFQVDLFRSLGGELEVQFHFVKDNSEGKLVVAQKMDRPDFGMDALVSLDV</sequence>
<dbReference type="AlphaFoldDB" id="A0A6A4I7Q2"/>
<evidence type="ECO:0000313" key="2">
    <source>
        <dbReference type="Proteomes" id="UP000799118"/>
    </source>
</evidence>
<dbReference type="EMBL" id="ML769411">
    <property type="protein sequence ID" value="KAE9405107.1"/>
    <property type="molecule type" value="Genomic_DNA"/>
</dbReference>
<accession>A0A6A4I7Q2</accession>
<keyword evidence="2" id="KW-1185">Reference proteome</keyword>
<reference evidence="1" key="1">
    <citation type="journal article" date="2019" name="Environ. Microbiol.">
        <title>Fungal ecological strategies reflected in gene transcription - a case study of two litter decomposers.</title>
        <authorList>
            <person name="Barbi F."/>
            <person name="Kohler A."/>
            <person name="Barry K."/>
            <person name="Baskaran P."/>
            <person name="Daum C."/>
            <person name="Fauchery L."/>
            <person name="Ihrmark K."/>
            <person name="Kuo A."/>
            <person name="LaButti K."/>
            <person name="Lipzen A."/>
            <person name="Morin E."/>
            <person name="Grigoriev I.V."/>
            <person name="Henrissat B."/>
            <person name="Lindahl B."/>
            <person name="Martin F."/>
        </authorList>
    </citation>
    <scope>NUCLEOTIDE SEQUENCE</scope>
    <source>
        <strain evidence="1">JB14</strain>
    </source>
</reference>
<proteinExistence type="predicted"/>